<dbReference type="RefSeq" id="WP_253362511.1">
    <property type="nucleotide sequence ID" value="NZ_JALJXU010000001.1"/>
</dbReference>
<name>A0ABV2JII2_9STRE</name>
<sequence length="255" mass="29664">MGQEQERRVLELYEKGVLTKEEAKACFLELNADSDFLFIEEKAKLGFTLPHFKVFSSSKLKQEFTFSAIESMKIRLTEGRIQFLKHKKNDCAVRIVYPQQVEEEDLPKIFIEEERLYFDSRFPCQVTISLPEKWMSILDLDLGQADARLDYLPFEDISIYSQTDKKQQDIRLAAQGKFSQHLSLAFCHANVQLQLAKNQGFNGKIESRTGKVWVNRKSQISPFTYQQEGHYPLQVKMMTLDGQLSLKGMKHVRIL</sequence>
<dbReference type="Proteomes" id="UP001549055">
    <property type="component" value="Unassembled WGS sequence"/>
</dbReference>
<comment type="caution">
    <text evidence="1">The sequence shown here is derived from an EMBL/GenBank/DDBJ whole genome shotgun (WGS) entry which is preliminary data.</text>
</comment>
<accession>A0ABV2JII2</accession>
<keyword evidence="2" id="KW-1185">Reference proteome</keyword>
<proteinExistence type="predicted"/>
<dbReference type="EMBL" id="JBEPMK010000001">
    <property type="protein sequence ID" value="MET3643512.1"/>
    <property type="molecule type" value="Genomic_DNA"/>
</dbReference>
<evidence type="ECO:0000313" key="1">
    <source>
        <dbReference type="EMBL" id="MET3643512.1"/>
    </source>
</evidence>
<protein>
    <submittedName>
        <fullName evidence="1">Lipopolysaccharide export LptBFGC system permease protein LptF</fullName>
    </submittedName>
</protein>
<evidence type="ECO:0000313" key="2">
    <source>
        <dbReference type="Proteomes" id="UP001549055"/>
    </source>
</evidence>
<gene>
    <name evidence="1" type="ORF">ABID27_000129</name>
</gene>
<reference evidence="1 2" key="1">
    <citation type="submission" date="2024-06" db="EMBL/GenBank/DDBJ databases">
        <title>Genomic Encyclopedia of Type Strains, Phase IV (KMG-IV): sequencing the most valuable type-strain genomes for metagenomic binning, comparative biology and taxonomic classification.</title>
        <authorList>
            <person name="Goeker M."/>
        </authorList>
    </citation>
    <scope>NUCLEOTIDE SEQUENCE [LARGE SCALE GENOMIC DNA]</scope>
    <source>
        <strain evidence="1 2">DSM 15349</strain>
    </source>
</reference>
<organism evidence="1 2">
    <name type="scientific">Streptococcus gallinaceus</name>
    <dbReference type="NCBI Taxonomy" id="165758"/>
    <lineage>
        <taxon>Bacteria</taxon>
        <taxon>Bacillati</taxon>
        <taxon>Bacillota</taxon>
        <taxon>Bacilli</taxon>
        <taxon>Lactobacillales</taxon>
        <taxon>Streptococcaceae</taxon>
        <taxon>Streptococcus</taxon>
    </lineage>
</organism>